<dbReference type="PROSITE" id="PS50106">
    <property type="entry name" value="PDZ"/>
    <property type="match status" value="1"/>
</dbReference>
<name>A0ABQ6MQB0_9STRA</name>
<evidence type="ECO:0000256" key="1">
    <source>
        <dbReference type="SAM" id="MobiDB-lite"/>
    </source>
</evidence>
<dbReference type="SUPFAM" id="SSF50156">
    <property type="entry name" value="PDZ domain-like"/>
    <property type="match status" value="1"/>
</dbReference>
<feature type="compositionally biased region" description="Low complexity" evidence="1">
    <location>
        <begin position="14"/>
        <end position="32"/>
    </location>
</feature>
<feature type="domain" description="PDZ" evidence="2">
    <location>
        <begin position="159"/>
        <end position="251"/>
    </location>
</feature>
<proteinExistence type="predicted"/>
<feature type="region of interest" description="Disordered" evidence="1">
    <location>
        <begin position="109"/>
        <end position="160"/>
    </location>
</feature>
<dbReference type="InterPro" id="IPR001478">
    <property type="entry name" value="PDZ"/>
</dbReference>
<keyword evidence="4" id="KW-1185">Reference proteome</keyword>
<accession>A0ABQ6MQB0</accession>
<evidence type="ECO:0000313" key="4">
    <source>
        <dbReference type="Proteomes" id="UP001165060"/>
    </source>
</evidence>
<dbReference type="InterPro" id="IPR036034">
    <property type="entry name" value="PDZ_sf"/>
</dbReference>
<sequence length="329" mass="34472">MTAQTSSEFESIFNAPSSAPSNAPSSAPSNASPSPPASRSHGGRNSFGSQGSGGGGSGGGGSFDDFGTAAPRQGRSQTNTAFVDFGAGPQGGSVVDSVVDSNRWSVGGSFANGGLGGGVSDDEGGEDDDDDGVMEAADPSMFHAPPRNRQPGDAGGGRSYSVTFESEKKLGMLLERHDEWVDGAGKPGTLKECTLVKLVVEHGAADVKGITLGSRVMAVNGRDTKNLAYLDTLNLVKTTPRPMTIVLQEGRLADDECVSGYCLLRKSIGPLPPSSFATWKRRYSEVGANVFYYTLMTTEAKFKMIKFGSDNADQIRDLHQHVTRYTGVN</sequence>
<dbReference type="Proteomes" id="UP001165060">
    <property type="component" value="Unassembled WGS sequence"/>
</dbReference>
<dbReference type="SMART" id="SM00228">
    <property type="entry name" value="PDZ"/>
    <property type="match status" value="1"/>
</dbReference>
<comment type="caution">
    <text evidence="3">The sequence shown here is derived from an EMBL/GenBank/DDBJ whole genome shotgun (WGS) entry which is preliminary data.</text>
</comment>
<organism evidence="3 4">
    <name type="scientific">Tetraparma gracilis</name>
    <dbReference type="NCBI Taxonomy" id="2962635"/>
    <lineage>
        <taxon>Eukaryota</taxon>
        <taxon>Sar</taxon>
        <taxon>Stramenopiles</taxon>
        <taxon>Ochrophyta</taxon>
        <taxon>Bolidophyceae</taxon>
        <taxon>Parmales</taxon>
        <taxon>Triparmaceae</taxon>
        <taxon>Tetraparma</taxon>
    </lineage>
</organism>
<dbReference type="EMBL" id="BRYB01000477">
    <property type="protein sequence ID" value="GMI30781.1"/>
    <property type="molecule type" value="Genomic_DNA"/>
</dbReference>
<evidence type="ECO:0000259" key="2">
    <source>
        <dbReference type="PROSITE" id="PS50106"/>
    </source>
</evidence>
<feature type="compositionally biased region" description="Acidic residues" evidence="1">
    <location>
        <begin position="120"/>
        <end position="133"/>
    </location>
</feature>
<feature type="region of interest" description="Disordered" evidence="1">
    <location>
        <begin position="1"/>
        <end position="96"/>
    </location>
</feature>
<protein>
    <recommendedName>
        <fullName evidence="2">PDZ domain-containing protein</fullName>
    </recommendedName>
</protein>
<gene>
    <name evidence="3" type="ORF">TeGR_g7812</name>
</gene>
<feature type="compositionally biased region" description="Gly residues" evidence="1">
    <location>
        <begin position="50"/>
        <end position="62"/>
    </location>
</feature>
<evidence type="ECO:0000313" key="3">
    <source>
        <dbReference type="EMBL" id="GMI30781.1"/>
    </source>
</evidence>
<dbReference type="Gene3D" id="2.30.42.10">
    <property type="match status" value="1"/>
</dbReference>
<reference evidence="3 4" key="1">
    <citation type="journal article" date="2023" name="Commun. Biol.">
        <title>Genome analysis of Parmales, the sister group of diatoms, reveals the evolutionary specialization of diatoms from phago-mixotrophs to photoautotrophs.</title>
        <authorList>
            <person name="Ban H."/>
            <person name="Sato S."/>
            <person name="Yoshikawa S."/>
            <person name="Yamada K."/>
            <person name="Nakamura Y."/>
            <person name="Ichinomiya M."/>
            <person name="Sato N."/>
            <person name="Blanc-Mathieu R."/>
            <person name="Endo H."/>
            <person name="Kuwata A."/>
            <person name="Ogata H."/>
        </authorList>
    </citation>
    <scope>NUCLEOTIDE SEQUENCE [LARGE SCALE GENOMIC DNA]</scope>
</reference>
<feature type="compositionally biased region" description="Gly residues" evidence="1">
    <location>
        <begin position="110"/>
        <end position="119"/>
    </location>
</feature>